<protein>
    <recommendedName>
        <fullName evidence="6">RING-type domain-containing protein</fullName>
    </recommendedName>
</protein>
<dbReference type="InParanoid" id="A0A482XKL1"/>
<reference evidence="4 5" key="1">
    <citation type="journal article" date="2017" name="Gigascience">
        <title>Genome sequence of the small brown planthopper, Laodelphax striatellus.</title>
        <authorList>
            <person name="Zhu J."/>
            <person name="Jiang F."/>
            <person name="Wang X."/>
            <person name="Yang P."/>
            <person name="Bao Y."/>
            <person name="Zhao W."/>
            <person name="Wang W."/>
            <person name="Lu H."/>
            <person name="Wang Q."/>
            <person name="Cui N."/>
            <person name="Li J."/>
            <person name="Chen X."/>
            <person name="Luo L."/>
            <person name="Yu J."/>
            <person name="Kang L."/>
            <person name="Cui F."/>
        </authorList>
    </citation>
    <scope>NUCLEOTIDE SEQUENCE [LARGE SCALE GENOMIC DNA]</scope>
    <source>
        <strain evidence="4">Lst14</strain>
    </source>
</reference>
<dbReference type="PANTHER" id="PTHR13206">
    <property type="entry name" value="UBIQUITIN LIGASE PROTEIN PHF9 FANCONI ANEMIA GROUP L PROTEIN"/>
    <property type="match status" value="1"/>
</dbReference>
<dbReference type="SUPFAM" id="SSF57850">
    <property type="entry name" value="RING/U-box"/>
    <property type="match status" value="1"/>
</dbReference>
<dbReference type="AlphaFoldDB" id="A0A482XKL1"/>
<dbReference type="Pfam" id="PF18891">
    <property type="entry name" value="FANCL_d3"/>
    <property type="match status" value="1"/>
</dbReference>
<dbReference type="SMART" id="SM01197">
    <property type="entry name" value="FANCL_C"/>
    <property type="match status" value="1"/>
</dbReference>
<proteinExistence type="predicted"/>
<organism evidence="4 5">
    <name type="scientific">Laodelphax striatellus</name>
    <name type="common">Small brown planthopper</name>
    <name type="synonym">Delphax striatella</name>
    <dbReference type="NCBI Taxonomy" id="195883"/>
    <lineage>
        <taxon>Eukaryota</taxon>
        <taxon>Metazoa</taxon>
        <taxon>Ecdysozoa</taxon>
        <taxon>Arthropoda</taxon>
        <taxon>Hexapoda</taxon>
        <taxon>Insecta</taxon>
        <taxon>Pterygota</taxon>
        <taxon>Neoptera</taxon>
        <taxon>Paraneoptera</taxon>
        <taxon>Hemiptera</taxon>
        <taxon>Auchenorrhyncha</taxon>
        <taxon>Fulgoroidea</taxon>
        <taxon>Delphacidae</taxon>
        <taxon>Criomorphinae</taxon>
        <taxon>Laodelphax</taxon>
    </lineage>
</organism>
<evidence type="ECO:0008006" key="6">
    <source>
        <dbReference type="Google" id="ProtNLM"/>
    </source>
</evidence>
<dbReference type="Gene3D" id="3.10.110.20">
    <property type="entry name" value="RWD domain-like"/>
    <property type="match status" value="1"/>
</dbReference>
<feature type="domain" description="FANCL C-terminal" evidence="1">
    <location>
        <begin position="325"/>
        <end position="386"/>
    </location>
</feature>
<dbReference type="InterPro" id="IPR044037">
    <property type="entry name" value="FANCL_d3"/>
</dbReference>
<dbReference type="InterPro" id="IPR026848">
    <property type="entry name" value="Fancl"/>
</dbReference>
<dbReference type="InterPro" id="IPR026850">
    <property type="entry name" value="FANCL_C"/>
</dbReference>
<dbReference type="SUPFAM" id="SSF54495">
    <property type="entry name" value="UBC-like"/>
    <property type="match status" value="1"/>
</dbReference>
<gene>
    <name evidence="4" type="ORF">LSTR_LSTR007906</name>
</gene>
<evidence type="ECO:0000259" key="2">
    <source>
        <dbReference type="Pfam" id="PF18890"/>
    </source>
</evidence>
<dbReference type="InterPro" id="IPR013083">
    <property type="entry name" value="Znf_RING/FYVE/PHD"/>
</dbReference>
<dbReference type="Gene3D" id="3.10.110.10">
    <property type="entry name" value="Ubiquitin Conjugating Enzyme"/>
    <property type="match status" value="1"/>
</dbReference>
<dbReference type="Pfam" id="PF11793">
    <property type="entry name" value="FANCL_C"/>
    <property type="match status" value="1"/>
</dbReference>
<accession>A0A482XKL1</accession>
<evidence type="ECO:0000313" key="5">
    <source>
        <dbReference type="Proteomes" id="UP000291343"/>
    </source>
</evidence>
<dbReference type="OrthoDB" id="10263265at2759"/>
<dbReference type="CDD" id="cd23832">
    <property type="entry name" value="DRWD-C_FANCL"/>
    <property type="match status" value="1"/>
</dbReference>
<dbReference type="GO" id="GO:0061630">
    <property type="term" value="F:ubiquitin protein ligase activity"/>
    <property type="evidence" value="ECO:0007669"/>
    <property type="project" value="TreeGrafter"/>
</dbReference>
<feature type="domain" description="FANCL UBC-like" evidence="2">
    <location>
        <begin position="115"/>
        <end position="193"/>
    </location>
</feature>
<dbReference type="CDD" id="cd23831">
    <property type="entry name" value="DRWD-N_FANCL"/>
    <property type="match status" value="1"/>
</dbReference>
<dbReference type="STRING" id="195883.A0A482XKL1"/>
<sequence length="393" mass="44404">MNTQMDDYLKMLKYFPLIIPNNKCEYWEGVLVTKAGKEMMISISTPNYPSIKDIMIQPVALQTMLDATLKQKKDENLTLTEVLLHLQNYEPPSSLTGNLSNLKELKQTTISMVERYNRILSELKCMDSWKITGVGDNLTRFSLSVVDSSGHKHRMDLKVPENYPQSPPVVEFLDLPETVLNRITNCGTITEMYSGLVSVVGELEAFWRIYDEIRGSCWVIDPAIAVKKDTYCRIVIDKNTSIIVTLNPLFPNACPEVKFLGPEKDVLPLRTTMERNLKKHGWDERQFFVDNLTSLMEIDELPLAPSQNSGDQSEASSQLLVDGEECMICFSLRSEDGLLPAKICNNEKCASLFHVSCLIQWLQSVPTNEPSFNLISGDCPHCGEKILCPIKVV</sequence>
<dbReference type="Proteomes" id="UP000291343">
    <property type="component" value="Unassembled WGS sequence"/>
</dbReference>
<evidence type="ECO:0000259" key="1">
    <source>
        <dbReference type="Pfam" id="PF11793"/>
    </source>
</evidence>
<dbReference type="PANTHER" id="PTHR13206:SF0">
    <property type="entry name" value="E3 UBIQUITIN-PROTEIN LIGASE FANCL"/>
    <property type="match status" value="1"/>
</dbReference>
<dbReference type="GO" id="GO:0043240">
    <property type="term" value="C:Fanconi anaemia nuclear complex"/>
    <property type="evidence" value="ECO:0007669"/>
    <property type="project" value="InterPro"/>
</dbReference>
<dbReference type="InterPro" id="IPR043898">
    <property type="entry name" value="FANCL_d2"/>
</dbReference>
<dbReference type="InterPro" id="IPR043003">
    <property type="entry name" value="FANCL_d3_sf"/>
</dbReference>
<evidence type="ECO:0000259" key="3">
    <source>
        <dbReference type="Pfam" id="PF18891"/>
    </source>
</evidence>
<dbReference type="EMBL" id="QKKF02006330">
    <property type="protein sequence ID" value="RZF46373.1"/>
    <property type="molecule type" value="Genomic_DNA"/>
</dbReference>
<dbReference type="InterPro" id="IPR016135">
    <property type="entry name" value="UBQ-conjugating_enzyme/RWD"/>
</dbReference>
<comment type="caution">
    <text evidence="4">The sequence shown here is derived from an EMBL/GenBank/DDBJ whole genome shotgun (WGS) entry which is preliminary data.</text>
</comment>
<dbReference type="Gene3D" id="3.30.40.10">
    <property type="entry name" value="Zinc/RING finger domain, C3HC4 (zinc finger)"/>
    <property type="match status" value="1"/>
</dbReference>
<dbReference type="SMR" id="A0A482XKL1"/>
<keyword evidence="5" id="KW-1185">Reference proteome</keyword>
<name>A0A482XKL1_LAOST</name>
<dbReference type="Pfam" id="PF18890">
    <property type="entry name" value="FANCL_d2"/>
    <property type="match status" value="1"/>
</dbReference>
<dbReference type="GO" id="GO:0036297">
    <property type="term" value="P:interstrand cross-link repair"/>
    <property type="evidence" value="ECO:0007669"/>
    <property type="project" value="InterPro"/>
</dbReference>
<feature type="domain" description="FANCL UBC-like" evidence="3">
    <location>
        <begin position="206"/>
        <end position="302"/>
    </location>
</feature>
<evidence type="ECO:0000313" key="4">
    <source>
        <dbReference type="EMBL" id="RZF46373.1"/>
    </source>
</evidence>
<dbReference type="GO" id="GO:0006513">
    <property type="term" value="P:protein monoubiquitination"/>
    <property type="evidence" value="ECO:0007669"/>
    <property type="project" value="TreeGrafter"/>
</dbReference>